<name>A0ABU0RWR1_9ACTN</name>
<proteinExistence type="predicted"/>
<reference evidence="1 2" key="1">
    <citation type="submission" date="2023-07" db="EMBL/GenBank/DDBJ databases">
        <title>Comparative genomics of wheat-associated soil bacteria to identify genetic determinants of phenazine resistance.</title>
        <authorList>
            <person name="Mouncey N."/>
        </authorList>
    </citation>
    <scope>NUCLEOTIDE SEQUENCE [LARGE SCALE GENOMIC DNA]</scope>
    <source>
        <strain evidence="1 2">W2I16</strain>
    </source>
</reference>
<accession>A0ABU0RWR1</accession>
<gene>
    <name evidence="1" type="ORF">QFZ49_006399</name>
</gene>
<evidence type="ECO:0000313" key="2">
    <source>
        <dbReference type="Proteomes" id="UP001223072"/>
    </source>
</evidence>
<dbReference type="EMBL" id="JAUSZS010000008">
    <property type="protein sequence ID" value="MDQ0936424.1"/>
    <property type="molecule type" value="Genomic_DNA"/>
</dbReference>
<organism evidence="1 2">
    <name type="scientific">Streptomyces turgidiscabies</name>
    <dbReference type="NCBI Taxonomy" id="85558"/>
    <lineage>
        <taxon>Bacteria</taxon>
        <taxon>Bacillati</taxon>
        <taxon>Actinomycetota</taxon>
        <taxon>Actinomycetes</taxon>
        <taxon>Kitasatosporales</taxon>
        <taxon>Streptomycetaceae</taxon>
        <taxon>Streptomyces</taxon>
    </lineage>
</organism>
<comment type="caution">
    <text evidence="1">The sequence shown here is derived from an EMBL/GenBank/DDBJ whole genome shotgun (WGS) entry which is preliminary data.</text>
</comment>
<evidence type="ECO:0000313" key="1">
    <source>
        <dbReference type="EMBL" id="MDQ0936424.1"/>
    </source>
</evidence>
<sequence>MAGFFAAGALITFLLYRPGVPVQDENAAPVVHM</sequence>
<keyword evidence="2" id="KW-1185">Reference proteome</keyword>
<protein>
    <submittedName>
        <fullName evidence="1">Uncharacterized protein</fullName>
    </submittedName>
</protein>
<dbReference type="Proteomes" id="UP001223072">
    <property type="component" value="Unassembled WGS sequence"/>
</dbReference>